<dbReference type="PANTHER" id="PTHR46663:SF2">
    <property type="entry name" value="GGDEF DOMAIN-CONTAINING PROTEIN"/>
    <property type="match status" value="1"/>
</dbReference>
<dbReference type="Pfam" id="PF00990">
    <property type="entry name" value="GGDEF"/>
    <property type="match status" value="1"/>
</dbReference>
<evidence type="ECO:0000256" key="2">
    <source>
        <dbReference type="SAM" id="SignalP"/>
    </source>
</evidence>
<sequence>MSRDRLLRRRARVARPRNALRRTATAAAWLLALATASASELATAVDRLVVQGYEDPQGARAGLQALQAATTPATPDDTRALLVGFGLVAADSYLPKETAAAAQALRALAATAGPIAEADAHLVNADLEFGGRQEENGNVEARAAVAGYSPYCDSKDPALAAQCDRFNWFYALLFAAYGAQGERNTAAAGIYLHMALDAAVQSGSRRLETKATAILASLAQDDKDAELAERLIARAHELAEAEADPALKAYVMSFTGDVLDSREQYEAARAAYRDAMTIAQAAGLQRRATQYAISLGAEELRLDHPTETLAALDRAKPFLATHNEPALERERLRDETLALLALGRVAEAKAKLAEVLARYDSETGPNARIGVLRDLGPALAHAGDRAGALELYTREQRLLQARNDTRYDRDMQDVQKLIKDENERLQAQRAARWSGAAVAGVLLALVIGFVARRQIARNRQLASRNDALRLQVEHDPLTGLANRAHLQARVAAAGAPFEGALFLIDADHFKAINDRYGHAAGDSVLVAIARRLEAVLRERDVVVRWGGEEFLVMVEAMPVAEAVVLAQRLMHAFVDSPVVADGQEIAISASIGFAVFPLHGTPPGLAFDAAFALVDAAMYHSKNQGRDCATCIRSLDPVLPLDISSLPATLAQAAADGRAILDVHRPAETASPT</sequence>
<dbReference type="Gene3D" id="3.30.70.270">
    <property type="match status" value="1"/>
</dbReference>
<proteinExistence type="predicted"/>
<dbReference type="SUPFAM" id="SSF55073">
    <property type="entry name" value="Nucleotide cyclase"/>
    <property type="match status" value="1"/>
</dbReference>
<keyword evidence="1" id="KW-1133">Transmembrane helix</keyword>
<dbReference type="CDD" id="cd01949">
    <property type="entry name" value="GGDEF"/>
    <property type="match status" value="1"/>
</dbReference>
<keyword evidence="4" id="KW-0808">Transferase</keyword>
<keyword evidence="1" id="KW-0472">Membrane</keyword>
<keyword evidence="5" id="KW-1185">Reference proteome</keyword>
<dbReference type="NCBIfam" id="TIGR00254">
    <property type="entry name" value="GGDEF"/>
    <property type="match status" value="1"/>
</dbReference>
<comment type="caution">
    <text evidence="4">The sequence shown here is derived from an EMBL/GenBank/DDBJ whole genome shotgun (WGS) entry which is preliminary data.</text>
</comment>
<evidence type="ECO:0000313" key="4">
    <source>
        <dbReference type="EMBL" id="MCK9688598.1"/>
    </source>
</evidence>
<dbReference type="EMBL" id="JAJLJH010000009">
    <property type="protein sequence ID" value="MCK9688598.1"/>
    <property type="molecule type" value="Genomic_DNA"/>
</dbReference>
<dbReference type="RefSeq" id="WP_275684644.1">
    <property type="nucleotide sequence ID" value="NZ_JAJLJH010000009.1"/>
</dbReference>
<dbReference type="AlphaFoldDB" id="A0A9X1YLZ1"/>
<reference evidence="4" key="1">
    <citation type="submission" date="2021-11" db="EMBL/GenBank/DDBJ databases">
        <title>BS-T2-15 a new species belonging to the Comamonadaceae family isolated from the soil of a French oak forest.</title>
        <authorList>
            <person name="Mieszkin S."/>
            <person name="Alain K."/>
        </authorList>
    </citation>
    <scope>NUCLEOTIDE SEQUENCE</scope>
    <source>
        <strain evidence="4">BS-T2-15</strain>
    </source>
</reference>
<feature type="chain" id="PRO_5040747357" evidence="2">
    <location>
        <begin position="39"/>
        <end position="673"/>
    </location>
</feature>
<gene>
    <name evidence="4" type="ORF">LPC04_23050</name>
</gene>
<keyword evidence="1" id="KW-0812">Transmembrane</keyword>
<keyword evidence="4" id="KW-0548">Nucleotidyltransferase</keyword>
<dbReference type="EC" id="2.7.7.65" evidence="4"/>
<dbReference type="PROSITE" id="PS50887">
    <property type="entry name" value="GGDEF"/>
    <property type="match status" value="1"/>
</dbReference>
<dbReference type="InterPro" id="IPR011990">
    <property type="entry name" value="TPR-like_helical_dom_sf"/>
</dbReference>
<accession>A0A9X1YLZ1</accession>
<name>A0A9X1YLZ1_9BURK</name>
<organism evidence="4 5">
    <name type="scientific">Scleromatobacter humisilvae</name>
    <dbReference type="NCBI Taxonomy" id="2897159"/>
    <lineage>
        <taxon>Bacteria</taxon>
        <taxon>Pseudomonadati</taxon>
        <taxon>Pseudomonadota</taxon>
        <taxon>Betaproteobacteria</taxon>
        <taxon>Burkholderiales</taxon>
        <taxon>Sphaerotilaceae</taxon>
        <taxon>Scleromatobacter</taxon>
    </lineage>
</organism>
<evidence type="ECO:0000259" key="3">
    <source>
        <dbReference type="PROSITE" id="PS50887"/>
    </source>
</evidence>
<feature type="domain" description="GGDEF" evidence="3">
    <location>
        <begin position="497"/>
        <end position="634"/>
    </location>
</feature>
<dbReference type="SUPFAM" id="SSF48452">
    <property type="entry name" value="TPR-like"/>
    <property type="match status" value="1"/>
</dbReference>
<dbReference type="InterPro" id="IPR052163">
    <property type="entry name" value="DGC-Regulatory_Protein"/>
</dbReference>
<evidence type="ECO:0000313" key="5">
    <source>
        <dbReference type="Proteomes" id="UP001139353"/>
    </source>
</evidence>
<feature type="signal peptide" evidence="2">
    <location>
        <begin position="1"/>
        <end position="38"/>
    </location>
</feature>
<dbReference type="Gene3D" id="1.25.40.10">
    <property type="entry name" value="Tetratricopeptide repeat domain"/>
    <property type="match status" value="1"/>
</dbReference>
<dbReference type="InterPro" id="IPR029787">
    <property type="entry name" value="Nucleotide_cyclase"/>
</dbReference>
<keyword evidence="2" id="KW-0732">Signal</keyword>
<feature type="transmembrane region" description="Helical" evidence="1">
    <location>
        <begin position="433"/>
        <end position="451"/>
    </location>
</feature>
<dbReference type="PANTHER" id="PTHR46663">
    <property type="entry name" value="DIGUANYLATE CYCLASE DGCT-RELATED"/>
    <property type="match status" value="1"/>
</dbReference>
<evidence type="ECO:0000256" key="1">
    <source>
        <dbReference type="SAM" id="Phobius"/>
    </source>
</evidence>
<dbReference type="GO" id="GO:0052621">
    <property type="term" value="F:diguanylate cyclase activity"/>
    <property type="evidence" value="ECO:0007669"/>
    <property type="project" value="UniProtKB-EC"/>
</dbReference>
<dbReference type="InterPro" id="IPR043128">
    <property type="entry name" value="Rev_trsase/Diguanyl_cyclase"/>
</dbReference>
<protein>
    <submittedName>
        <fullName evidence="4">Diguanylate cyclase</fullName>
        <ecNumber evidence="4">2.7.7.65</ecNumber>
    </submittedName>
</protein>
<dbReference type="InterPro" id="IPR000160">
    <property type="entry name" value="GGDEF_dom"/>
</dbReference>
<dbReference type="Proteomes" id="UP001139353">
    <property type="component" value="Unassembled WGS sequence"/>
</dbReference>
<dbReference type="SMART" id="SM00267">
    <property type="entry name" value="GGDEF"/>
    <property type="match status" value="1"/>
</dbReference>